<name>A0AAJ0DPK2_9PEZI</name>
<accession>A0AAJ0DPK2</accession>
<reference evidence="2" key="1">
    <citation type="submission" date="2023-04" db="EMBL/GenBank/DDBJ databases">
        <title>Black Yeasts Isolated from many extreme environments.</title>
        <authorList>
            <person name="Coleine C."/>
            <person name="Stajich J.E."/>
            <person name="Selbmann L."/>
        </authorList>
    </citation>
    <scope>NUCLEOTIDE SEQUENCE</scope>
    <source>
        <strain evidence="2">CCFEE 5312</strain>
    </source>
</reference>
<dbReference type="Proteomes" id="UP001271007">
    <property type="component" value="Unassembled WGS sequence"/>
</dbReference>
<evidence type="ECO:0000256" key="1">
    <source>
        <dbReference type="SAM" id="Phobius"/>
    </source>
</evidence>
<comment type="caution">
    <text evidence="2">The sequence shown here is derived from an EMBL/GenBank/DDBJ whole genome shotgun (WGS) entry which is preliminary data.</text>
</comment>
<dbReference type="EMBL" id="JAWDJX010000014">
    <property type="protein sequence ID" value="KAK3053809.1"/>
    <property type="molecule type" value="Genomic_DNA"/>
</dbReference>
<keyword evidence="3" id="KW-1185">Reference proteome</keyword>
<proteinExistence type="predicted"/>
<keyword evidence="1" id="KW-1133">Transmembrane helix</keyword>
<keyword evidence="1" id="KW-0472">Membrane</keyword>
<organism evidence="2 3">
    <name type="scientific">Extremus antarcticus</name>
    <dbReference type="NCBI Taxonomy" id="702011"/>
    <lineage>
        <taxon>Eukaryota</taxon>
        <taxon>Fungi</taxon>
        <taxon>Dikarya</taxon>
        <taxon>Ascomycota</taxon>
        <taxon>Pezizomycotina</taxon>
        <taxon>Dothideomycetes</taxon>
        <taxon>Dothideomycetidae</taxon>
        <taxon>Mycosphaerellales</taxon>
        <taxon>Extremaceae</taxon>
        <taxon>Extremus</taxon>
    </lineage>
</organism>
<evidence type="ECO:0000313" key="2">
    <source>
        <dbReference type="EMBL" id="KAK3053809.1"/>
    </source>
</evidence>
<keyword evidence="1" id="KW-0812">Transmembrane</keyword>
<feature type="transmembrane region" description="Helical" evidence="1">
    <location>
        <begin position="62"/>
        <end position="84"/>
    </location>
</feature>
<dbReference type="AlphaFoldDB" id="A0AAJ0DPK2"/>
<feature type="transmembrane region" description="Helical" evidence="1">
    <location>
        <begin position="38"/>
        <end position="56"/>
    </location>
</feature>
<sequence>MPQLEMDSTSPNPSLNAQEYSKLATLFAERTLRWGDGLFVLACFFLAASANIYLFVNVPSLSSTIVAVIVDIGFLFSWCLGVFYGKTYEIAVRDAKNMVAAMSETTMSQRTFSEKDVDLEKQVESSQH</sequence>
<protein>
    <submittedName>
        <fullName evidence="2">Uncharacterized protein</fullName>
    </submittedName>
</protein>
<gene>
    <name evidence="2" type="ORF">LTR09_005089</name>
</gene>
<evidence type="ECO:0000313" key="3">
    <source>
        <dbReference type="Proteomes" id="UP001271007"/>
    </source>
</evidence>